<keyword evidence="1" id="KW-0732">Signal</keyword>
<organism evidence="2 3">
    <name type="scientific">Mitosporidium daphniae</name>
    <dbReference type="NCBI Taxonomy" id="1485682"/>
    <lineage>
        <taxon>Eukaryota</taxon>
        <taxon>Fungi</taxon>
        <taxon>Fungi incertae sedis</taxon>
        <taxon>Microsporidia</taxon>
        <taxon>Mitosporidium</taxon>
    </lineage>
</organism>
<gene>
    <name evidence="2" type="ORF">DI09_120p30</name>
</gene>
<feature type="signal peptide" evidence="1">
    <location>
        <begin position="1"/>
        <end position="25"/>
    </location>
</feature>
<dbReference type="EMBL" id="JMKJ01000023">
    <property type="protein sequence ID" value="KGG52952.1"/>
    <property type="molecule type" value="Genomic_DNA"/>
</dbReference>
<dbReference type="AlphaFoldDB" id="A0A098VVI2"/>
<dbReference type="RefSeq" id="XP_013239388.1">
    <property type="nucleotide sequence ID" value="XM_013383934.1"/>
</dbReference>
<evidence type="ECO:0008006" key="4">
    <source>
        <dbReference type="Google" id="ProtNLM"/>
    </source>
</evidence>
<dbReference type="Proteomes" id="UP000029725">
    <property type="component" value="Unassembled WGS sequence"/>
</dbReference>
<evidence type="ECO:0000256" key="1">
    <source>
        <dbReference type="SAM" id="SignalP"/>
    </source>
</evidence>
<protein>
    <recommendedName>
        <fullName evidence="4">Fibronectin type-III domain-containing protein</fullName>
    </recommendedName>
</protein>
<dbReference type="GeneID" id="25258161"/>
<evidence type="ECO:0000313" key="2">
    <source>
        <dbReference type="EMBL" id="KGG52952.1"/>
    </source>
</evidence>
<reference evidence="2 3" key="1">
    <citation type="submission" date="2014-04" db="EMBL/GenBank/DDBJ databases">
        <title>A new species of microsporidia sheds light on the evolution of extreme parasitism.</title>
        <authorList>
            <person name="Haag K.L."/>
            <person name="James T.Y."/>
            <person name="Larsson R."/>
            <person name="Schaer T.M."/>
            <person name="Refardt D."/>
            <person name="Pombert J.-F."/>
            <person name="Ebert D."/>
        </authorList>
    </citation>
    <scope>NUCLEOTIDE SEQUENCE [LARGE SCALE GENOMIC DNA]</scope>
    <source>
        <strain evidence="2 3">UGP3</strain>
        <tissue evidence="2">Spores</tissue>
    </source>
</reference>
<accession>A0A098VVI2</accession>
<sequence length="630" mass="67720">MIPKRITALLFCMCLALFSASSVMSIKPGIYFANITSSISNGTTAPFIIHASKGLGVNVTALGEIYPYSSIFVEWDPFSGHDSYDATLSLKSLANPDEIFPESQTKDTGNATIVLENYGSFKPGMYAILVSNALGQGVSNSFLVLAPNPLSVKTDTDKVPTGEFLGLSWTPFNISDTVNISIARVSSGSQRIIATNLADTGSTSVELSYPPGIYELKLVSSLGIGSSNRFAITTEFNTIAVTVNPDSISSINGFTIVEWKPFDKAEEFVNLTLTGKDGLAYKNVSNVPNIGYYFLSASEWEVPKSPATYSFTIDSMLGSDSIELTMFDSATLNVIIDPSVVMSDGGAIDVNWSPIDPSEPLVNLSVYSGNDSLLKTLEVPNTGSYSDDVTSFGLFPGRYKIQVDSNMGSGFDYLIVSSATPLNILVPNSESIIYNNSASLSVQWTPFDENTTPAVITIINQNTMKNDYFSVKNNGNASLNLSSIDVPAGTYSLTVDTSIGSSGSPSMFVLLYPETLLIASPNSTTNVSNVGLLDIEWDPKNPAGENITIYLHHAVNNSISYGPFKTLDDGNATLDLMTNAINKNMLLEDAIASEQKAHDADVRAVMRALEPKNAAKKSSFHTQKESIRMK</sequence>
<feature type="chain" id="PRO_5001950719" description="Fibronectin type-III domain-containing protein" evidence="1">
    <location>
        <begin position="26"/>
        <end position="630"/>
    </location>
</feature>
<keyword evidence="3" id="KW-1185">Reference proteome</keyword>
<name>A0A098VVI2_9MICR</name>
<comment type="caution">
    <text evidence="2">The sequence shown here is derived from an EMBL/GenBank/DDBJ whole genome shotgun (WGS) entry which is preliminary data.</text>
</comment>
<dbReference type="VEuPathDB" id="MicrosporidiaDB:DI09_120p30"/>
<proteinExistence type="predicted"/>
<dbReference type="HOGENOM" id="CLU_527939_0_0_1"/>
<evidence type="ECO:0000313" key="3">
    <source>
        <dbReference type="Proteomes" id="UP000029725"/>
    </source>
</evidence>